<dbReference type="OrthoDB" id="6248222at2759"/>
<comment type="caution">
    <text evidence="1">The sequence shown here is derived from an EMBL/GenBank/DDBJ whole genome shotgun (WGS) entry which is preliminary data.</text>
</comment>
<name>A0A8E0S1G0_9TREM</name>
<reference evidence="1" key="1">
    <citation type="submission" date="2019-05" db="EMBL/GenBank/DDBJ databases">
        <title>Annotation for the trematode Fasciolopsis buski.</title>
        <authorList>
            <person name="Choi Y.-J."/>
        </authorList>
    </citation>
    <scope>NUCLEOTIDE SEQUENCE</scope>
    <source>
        <strain evidence="1">HT</strain>
        <tissue evidence="1">Whole worm</tissue>
    </source>
</reference>
<protein>
    <submittedName>
        <fullName evidence="1">Uncharacterized protein</fullName>
    </submittedName>
</protein>
<dbReference type="AlphaFoldDB" id="A0A8E0S1G0"/>
<accession>A0A8E0S1G0</accession>
<feature type="non-terminal residue" evidence="1">
    <location>
        <position position="1"/>
    </location>
</feature>
<sequence length="124" mass="13887">IFANGLIRFQLSNQKCHKQGWVIRVAPKSEVNWIDDAFADKTEPDEKLGSAIRSRQTTPAKGIRDLMLPDMEKQSRSVMNSPCSGKVGAELGVTEKHYPDGKPFLVRFSDQTDVILYPFLLHGA</sequence>
<dbReference type="EMBL" id="LUCM01002982">
    <property type="protein sequence ID" value="KAA0196498.1"/>
    <property type="molecule type" value="Genomic_DNA"/>
</dbReference>
<gene>
    <name evidence="1" type="ORF">FBUS_11787</name>
</gene>
<dbReference type="Proteomes" id="UP000728185">
    <property type="component" value="Unassembled WGS sequence"/>
</dbReference>
<organism evidence="1 2">
    <name type="scientific">Fasciolopsis buskii</name>
    <dbReference type="NCBI Taxonomy" id="27845"/>
    <lineage>
        <taxon>Eukaryota</taxon>
        <taxon>Metazoa</taxon>
        <taxon>Spiralia</taxon>
        <taxon>Lophotrochozoa</taxon>
        <taxon>Platyhelminthes</taxon>
        <taxon>Trematoda</taxon>
        <taxon>Digenea</taxon>
        <taxon>Plagiorchiida</taxon>
        <taxon>Echinostomata</taxon>
        <taxon>Echinostomatoidea</taxon>
        <taxon>Fasciolidae</taxon>
        <taxon>Fasciolopsis</taxon>
    </lineage>
</organism>
<evidence type="ECO:0000313" key="2">
    <source>
        <dbReference type="Proteomes" id="UP000728185"/>
    </source>
</evidence>
<evidence type="ECO:0000313" key="1">
    <source>
        <dbReference type="EMBL" id="KAA0196498.1"/>
    </source>
</evidence>
<proteinExistence type="predicted"/>
<keyword evidence="2" id="KW-1185">Reference proteome</keyword>